<evidence type="ECO:0000259" key="11">
    <source>
        <dbReference type="Pfam" id="PF10458"/>
    </source>
</evidence>
<comment type="caution">
    <text evidence="12">The sequence shown here is derived from an EMBL/GenBank/DDBJ whole genome shotgun (WGS) entry which is preliminary data.</text>
</comment>
<accession>A0A1G2B8U5</accession>
<dbReference type="InterPro" id="IPR013155">
    <property type="entry name" value="M/V/L/I-tRNA-synth_anticd-bd"/>
</dbReference>
<dbReference type="CDD" id="cd07962">
    <property type="entry name" value="Anticodon_Ia_Val"/>
    <property type="match status" value="1"/>
</dbReference>
<feature type="domain" description="Methionyl/Valyl/Leucyl/Isoleucyl-tRNA synthetase anticodon-binding" evidence="10">
    <location>
        <begin position="613"/>
        <end position="756"/>
    </location>
</feature>
<comment type="subunit">
    <text evidence="8">Monomer.</text>
</comment>
<evidence type="ECO:0000256" key="7">
    <source>
        <dbReference type="ARBA" id="ARBA00047552"/>
    </source>
</evidence>
<dbReference type="SUPFAM" id="SSF52374">
    <property type="entry name" value="Nucleotidylyl transferase"/>
    <property type="match status" value="1"/>
</dbReference>
<comment type="function">
    <text evidence="8">Catalyzes the attachment of valine to tRNA(Val). As ValRS can inadvertently accommodate and process structurally similar amino acids such as threonine, to avoid such errors, it has a 'posttransfer' editing activity that hydrolyzes mischarged Thr-tRNA(Val) in a tRNA-dependent manner.</text>
</comment>
<dbReference type="Gene3D" id="1.10.287.380">
    <property type="entry name" value="Valyl-tRNA synthetase, C-terminal domain"/>
    <property type="match status" value="1"/>
</dbReference>
<dbReference type="InterPro" id="IPR002303">
    <property type="entry name" value="Valyl-tRNA_ligase"/>
</dbReference>
<dbReference type="InterPro" id="IPR001412">
    <property type="entry name" value="aa-tRNA-synth_I_CS"/>
</dbReference>
<dbReference type="CDD" id="cd00817">
    <property type="entry name" value="ValRS_core"/>
    <property type="match status" value="1"/>
</dbReference>
<comment type="domain">
    <text evidence="8">ValRS has two distinct active sites: one for aminoacylation and one for editing. The misactivated threonine is translocated from the active site to the editing site.</text>
</comment>
<dbReference type="InterPro" id="IPR009008">
    <property type="entry name" value="Val/Leu/Ile-tRNA-synth_edit"/>
</dbReference>
<dbReference type="AlphaFoldDB" id="A0A1G2B8U5"/>
<dbReference type="Gene3D" id="1.10.730.10">
    <property type="entry name" value="Isoleucyl-tRNA Synthetase, Domain 1"/>
    <property type="match status" value="1"/>
</dbReference>
<feature type="short sequence motif" description="'KMSKS' region" evidence="8">
    <location>
        <begin position="536"/>
        <end position="540"/>
    </location>
</feature>
<dbReference type="STRING" id="1798542.A3F54_00485"/>
<dbReference type="EC" id="6.1.1.9" evidence="8"/>
<dbReference type="InterPro" id="IPR019499">
    <property type="entry name" value="Val-tRNA_synth_tRNA-bd"/>
</dbReference>
<dbReference type="Pfam" id="PF08264">
    <property type="entry name" value="Anticodon_1"/>
    <property type="match status" value="1"/>
</dbReference>
<proteinExistence type="inferred from homology"/>
<sequence>MPATNELPKAYVAQDHEDRIYQQWEKSGAFTPTLDPKQPRAKRFTIPIPPPNANGSLHLGHASFLTYQDIMIRWHRMLGDVTLWIPGTDHAGIQTQVVFERELQKQGKTRDDLGPDEFYKQCFKFCMKNKETIITQMKKVGASCDWTREKFTLDEDLLRRVKGTFVRMYQEGLAYRGERIIHWCVRCATSLSDMEVQHKQTPMKLYTIQYGPLQLATTRPETKFGDTAVAVHPSDKRYTKYVGHTIDIETILGPAKIKVIADKRVDPKFGTGVIKVTPAHDPLDFEIGQDHGLEIRQVIEKDGKLNAKAGKFADMPVAEAREAVAAEMKEKGLLIKEEDYVAPLSVCERCKNPIQPLISEQWFIKMDSLAKPAIEAISKGELKIIPRSYVKVYLDRLRSLKDWNISRQIWWGPRMPVWYCKDCGEVIVQLTGPSACPKCNSTRLRAETDTFDTWFSSGQWPITILGGPENGGGKADMDKVSEDFKYFYPTSVLETGWEILLLWVTRMVMFGYYITGKSPFHVVYLHGMVTDKNGQKMSKSKGNGIDPLDMTAKYGTDALRLSLIIGTKPGLNLRLYEEKIAGYRNFVNKLWNVARFIMTQPVEAQGAKKSTADKWILSRIETVKTTVSKHLKNYEFAPAGDMLYDFVWHEFADWYIEVSKIHPNQAVAEEVLETTLKLLHPFIPFITEHIWQQLKAAGTDAAVGKGQLLISAAWPKPKATNVAKAAEKNMNNLFEIIKAVRNTRSEYTIAPGKMLHASSKTKLSAEAKEIIQRLARLELQTTVTAGITNLKNINVLGGGYTLTLNIGEVINVEQELVKTAKAIKQLEGYLGGLEQKLANKGYLAKAPQEVVAKDTEKLHEAEERLKKLLRKSQELDGTIN</sequence>
<name>A0A1G2B8U5_9BACT</name>
<dbReference type="GO" id="GO:0005829">
    <property type="term" value="C:cytosol"/>
    <property type="evidence" value="ECO:0007669"/>
    <property type="project" value="TreeGrafter"/>
</dbReference>
<dbReference type="Gene3D" id="3.40.50.620">
    <property type="entry name" value="HUPs"/>
    <property type="match status" value="2"/>
</dbReference>
<dbReference type="SUPFAM" id="SSF47323">
    <property type="entry name" value="Anticodon-binding domain of a subclass of class I aminoacyl-tRNA synthetases"/>
    <property type="match status" value="1"/>
</dbReference>
<feature type="binding site" evidence="8">
    <location>
        <position position="539"/>
    </location>
    <ligand>
        <name>ATP</name>
        <dbReference type="ChEBI" id="CHEBI:30616"/>
    </ligand>
</feature>
<feature type="coiled-coil region" evidence="8">
    <location>
        <begin position="851"/>
        <end position="878"/>
    </location>
</feature>
<dbReference type="PANTHER" id="PTHR11946">
    <property type="entry name" value="VALYL-TRNA SYNTHETASES"/>
    <property type="match status" value="1"/>
</dbReference>
<dbReference type="HAMAP" id="MF_02004">
    <property type="entry name" value="Val_tRNA_synth_type1"/>
    <property type="match status" value="1"/>
</dbReference>
<feature type="domain" description="Aminoacyl-tRNA synthetase class Ia" evidence="9">
    <location>
        <begin position="20"/>
        <end position="569"/>
    </location>
</feature>
<dbReference type="NCBIfam" id="TIGR00422">
    <property type="entry name" value="valS"/>
    <property type="match status" value="1"/>
</dbReference>
<evidence type="ECO:0000259" key="9">
    <source>
        <dbReference type="Pfam" id="PF00133"/>
    </source>
</evidence>
<evidence type="ECO:0000256" key="1">
    <source>
        <dbReference type="ARBA" id="ARBA00022490"/>
    </source>
</evidence>
<dbReference type="GO" id="GO:0005524">
    <property type="term" value="F:ATP binding"/>
    <property type="evidence" value="ECO:0007669"/>
    <property type="project" value="UniProtKB-UniRule"/>
</dbReference>
<dbReference type="InterPro" id="IPR014729">
    <property type="entry name" value="Rossmann-like_a/b/a_fold"/>
</dbReference>
<keyword evidence="6 8" id="KW-0030">Aminoacyl-tRNA synthetase</keyword>
<dbReference type="InterPro" id="IPR002300">
    <property type="entry name" value="aa-tRNA-synth_Ia"/>
</dbReference>
<feature type="domain" description="Valyl-tRNA synthetase tRNA-binding arm" evidence="11">
    <location>
        <begin position="812"/>
        <end position="874"/>
    </location>
</feature>
<comment type="subcellular location">
    <subcellularLocation>
        <location evidence="8">Cytoplasm</location>
    </subcellularLocation>
</comment>
<evidence type="ECO:0000313" key="13">
    <source>
        <dbReference type="Proteomes" id="UP000176952"/>
    </source>
</evidence>
<comment type="caution">
    <text evidence="8">Lacks conserved residue(s) required for the propagation of feature annotation.</text>
</comment>
<feature type="coiled-coil region" evidence="8">
    <location>
        <begin position="723"/>
        <end position="780"/>
    </location>
</feature>
<gene>
    <name evidence="8" type="primary">valS</name>
    <name evidence="12" type="ORF">A3F54_00485</name>
</gene>
<dbReference type="GO" id="GO:0002161">
    <property type="term" value="F:aminoacyl-tRNA deacylase activity"/>
    <property type="evidence" value="ECO:0007669"/>
    <property type="project" value="InterPro"/>
</dbReference>
<comment type="catalytic activity">
    <reaction evidence="7 8">
        <text>tRNA(Val) + L-valine + ATP = L-valyl-tRNA(Val) + AMP + diphosphate</text>
        <dbReference type="Rhea" id="RHEA:10704"/>
        <dbReference type="Rhea" id="RHEA-COMP:9672"/>
        <dbReference type="Rhea" id="RHEA-COMP:9708"/>
        <dbReference type="ChEBI" id="CHEBI:30616"/>
        <dbReference type="ChEBI" id="CHEBI:33019"/>
        <dbReference type="ChEBI" id="CHEBI:57762"/>
        <dbReference type="ChEBI" id="CHEBI:78442"/>
        <dbReference type="ChEBI" id="CHEBI:78537"/>
        <dbReference type="ChEBI" id="CHEBI:456215"/>
        <dbReference type="EC" id="6.1.1.9"/>
    </reaction>
</comment>
<dbReference type="PRINTS" id="PR00986">
    <property type="entry name" value="TRNASYNTHVAL"/>
</dbReference>
<dbReference type="Pfam" id="PF10458">
    <property type="entry name" value="Val_tRNA-synt_C"/>
    <property type="match status" value="1"/>
</dbReference>
<keyword evidence="4 8" id="KW-0067">ATP-binding</keyword>
<dbReference type="InterPro" id="IPR033705">
    <property type="entry name" value="Anticodon_Ia_Val"/>
</dbReference>
<dbReference type="SUPFAM" id="SSF46589">
    <property type="entry name" value="tRNA-binding arm"/>
    <property type="match status" value="1"/>
</dbReference>
<reference evidence="12 13" key="1">
    <citation type="journal article" date="2016" name="Nat. Commun.">
        <title>Thousands of microbial genomes shed light on interconnected biogeochemical processes in an aquifer system.</title>
        <authorList>
            <person name="Anantharaman K."/>
            <person name="Brown C.T."/>
            <person name="Hug L.A."/>
            <person name="Sharon I."/>
            <person name="Castelle C.J."/>
            <person name="Probst A.J."/>
            <person name="Thomas B.C."/>
            <person name="Singh A."/>
            <person name="Wilkins M.J."/>
            <person name="Karaoz U."/>
            <person name="Brodie E.L."/>
            <person name="Williams K.H."/>
            <person name="Hubbard S.S."/>
            <person name="Banfield J.F."/>
        </authorList>
    </citation>
    <scope>NUCLEOTIDE SEQUENCE [LARGE SCALE GENOMIC DNA]</scope>
</reference>
<evidence type="ECO:0000313" key="12">
    <source>
        <dbReference type="EMBL" id="OGY84637.1"/>
    </source>
</evidence>
<protein>
    <recommendedName>
        <fullName evidence="8">Valine--tRNA ligase</fullName>
        <ecNumber evidence="8">6.1.1.9</ecNumber>
    </recommendedName>
    <alternativeName>
        <fullName evidence="8">Valyl-tRNA synthetase</fullName>
        <shortName evidence="8">ValRS</shortName>
    </alternativeName>
</protein>
<dbReference type="PANTHER" id="PTHR11946:SF93">
    <property type="entry name" value="VALINE--TRNA LIGASE, CHLOROPLASTIC_MITOCHONDRIAL 2"/>
    <property type="match status" value="1"/>
</dbReference>
<evidence type="ECO:0000256" key="6">
    <source>
        <dbReference type="ARBA" id="ARBA00023146"/>
    </source>
</evidence>
<dbReference type="InterPro" id="IPR010978">
    <property type="entry name" value="tRNA-bd_arm"/>
</dbReference>
<dbReference type="GO" id="GO:0004832">
    <property type="term" value="F:valine-tRNA ligase activity"/>
    <property type="evidence" value="ECO:0007669"/>
    <property type="project" value="UniProtKB-UniRule"/>
</dbReference>
<evidence type="ECO:0000256" key="8">
    <source>
        <dbReference type="HAMAP-Rule" id="MF_02004"/>
    </source>
</evidence>
<organism evidence="12 13">
    <name type="scientific">Candidatus Kerfeldbacteria bacterium RIFCSPHIGHO2_12_FULL_48_17</name>
    <dbReference type="NCBI Taxonomy" id="1798542"/>
    <lineage>
        <taxon>Bacteria</taxon>
        <taxon>Candidatus Kerfeldiibacteriota</taxon>
    </lineage>
</organism>
<evidence type="ECO:0000256" key="5">
    <source>
        <dbReference type="ARBA" id="ARBA00022917"/>
    </source>
</evidence>
<dbReference type="InterPro" id="IPR009080">
    <property type="entry name" value="tRNAsynth_Ia_anticodon-bd"/>
</dbReference>
<comment type="similarity">
    <text evidence="8">Belongs to the class-I aminoacyl-tRNA synthetase family. ValS type 1 subfamily.</text>
</comment>
<keyword evidence="3 8" id="KW-0547">Nucleotide-binding</keyword>
<dbReference type="SUPFAM" id="SSF50677">
    <property type="entry name" value="ValRS/IleRS/LeuRS editing domain"/>
    <property type="match status" value="1"/>
</dbReference>
<keyword evidence="2 8" id="KW-0436">Ligase</keyword>
<keyword evidence="5 8" id="KW-0648">Protein biosynthesis</keyword>
<comment type="domain">
    <text evidence="8">The C-terminal coiled-coil domain is crucial for aminoacylation activity.</text>
</comment>
<dbReference type="NCBIfam" id="NF004349">
    <property type="entry name" value="PRK05729.1"/>
    <property type="match status" value="1"/>
</dbReference>
<dbReference type="GO" id="GO:0006438">
    <property type="term" value="P:valyl-tRNA aminoacylation"/>
    <property type="evidence" value="ECO:0007669"/>
    <property type="project" value="UniProtKB-UniRule"/>
</dbReference>
<evidence type="ECO:0000259" key="10">
    <source>
        <dbReference type="Pfam" id="PF08264"/>
    </source>
</evidence>
<dbReference type="PROSITE" id="PS00178">
    <property type="entry name" value="AA_TRNA_LIGASE_I"/>
    <property type="match status" value="1"/>
</dbReference>
<evidence type="ECO:0000256" key="2">
    <source>
        <dbReference type="ARBA" id="ARBA00022598"/>
    </source>
</evidence>
<evidence type="ECO:0000256" key="4">
    <source>
        <dbReference type="ARBA" id="ARBA00022840"/>
    </source>
</evidence>
<keyword evidence="1 8" id="KW-0963">Cytoplasm</keyword>
<dbReference type="Proteomes" id="UP000176952">
    <property type="component" value="Unassembled WGS sequence"/>
</dbReference>
<dbReference type="InterPro" id="IPR037118">
    <property type="entry name" value="Val-tRNA_synth_C_sf"/>
</dbReference>
<keyword evidence="8" id="KW-0175">Coiled coil</keyword>
<dbReference type="EMBL" id="MHKD01000012">
    <property type="protein sequence ID" value="OGY84637.1"/>
    <property type="molecule type" value="Genomic_DNA"/>
</dbReference>
<dbReference type="Pfam" id="PF00133">
    <property type="entry name" value="tRNA-synt_1"/>
    <property type="match status" value="1"/>
</dbReference>
<evidence type="ECO:0000256" key="3">
    <source>
        <dbReference type="ARBA" id="ARBA00022741"/>
    </source>
</evidence>